<evidence type="ECO:0000256" key="1">
    <source>
        <dbReference type="ARBA" id="ARBA00000135"/>
    </source>
</evidence>
<dbReference type="PANTHER" id="PTHR11963">
    <property type="entry name" value="LEUCINE AMINOPEPTIDASE-RELATED"/>
    <property type="match status" value="1"/>
</dbReference>
<dbReference type="InterPro" id="IPR008283">
    <property type="entry name" value="Peptidase_M17_N"/>
</dbReference>
<dbReference type="Gene3D" id="3.40.220.10">
    <property type="entry name" value="Leucine Aminopeptidase, subunit E, domain 1"/>
    <property type="match status" value="1"/>
</dbReference>
<accession>A0A1G7XPD8</accession>
<comment type="subcellular location">
    <subcellularLocation>
        <location evidence="8">Cytoplasm</location>
    </subcellularLocation>
</comment>
<feature type="binding site" evidence="8">
    <location>
        <position position="349"/>
    </location>
    <ligand>
        <name>Mn(2+)</name>
        <dbReference type="ChEBI" id="CHEBI:29035"/>
        <label>1</label>
    </ligand>
</feature>
<comment type="catalytic activity">
    <reaction evidence="1 8">
        <text>Release of an N-terminal amino acid, Xaa-|-Yaa-, in which Xaa is preferably Leu, but may be other amino acids including Pro although not Arg or Lys, and Yaa may be Pro. Amino acid amides and methyl esters are also readily hydrolyzed, but rates on arylamides are exceedingly low.</text>
        <dbReference type="EC" id="3.4.11.1"/>
    </reaction>
</comment>
<dbReference type="Gene3D" id="3.40.630.10">
    <property type="entry name" value="Zn peptidases"/>
    <property type="match status" value="1"/>
</dbReference>
<feature type="binding site" evidence="8">
    <location>
        <position position="265"/>
    </location>
    <ligand>
        <name>Mn(2+)</name>
        <dbReference type="ChEBI" id="CHEBI:29035"/>
        <label>2</label>
    </ligand>
</feature>
<dbReference type="GO" id="GO:0006508">
    <property type="term" value="P:proteolysis"/>
    <property type="evidence" value="ECO:0007669"/>
    <property type="project" value="UniProtKB-KW"/>
</dbReference>
<dbReference type="EC" id="3.4.11.10" evidence="8"/>
<dbReference type="HAMAP" id="MF_00181">
    <property type="entry name" value="Cytosol_peptidase_M17"/>
    <property type="match status" value="1"/>
</dbReference>
<keyword evidence="4 8" id="KW-0031">Aminopeptidase</keyword>
<dbReference type="InterPro" id="IPR000819">
    <property type="entry name" value="Peptidase_M17_C"/>
</dbReference>
<feature type="binding site" evidence="8">
    <location>
        <position position="349"/>
    </location>
    <ligand>
        <name>Mn(2+)</name>
        <dbReference type="ChEBI" id="CHEBI:29035"/>
        <label>2</label>
    </ligand>
</feature>
<comment type="function">
    <text evidence="8">Presumably involved in the processing and regular turnover of intracellular proteins. Catalyzes the removal of unsubstituted N-terminal amino acids from various peptides.</text>
</comment>
<dbReference type="InterPro" id="IPR023042">
    <property type="entry name" value="Peptidase_M17_leu_NH2_pept"/>
</dbReference>
<evidence type="ECO:0000256" key="4">
    <source>
        <dbReference type="ARBA" id="ARBA00022438"/>
    </source>
</evidence>
<feature type="binding site" evidence="8">
    <location>
        <position position="270"/>
    </location>
    <ligand>
        <name>Mn(2+)</name>
        <dbReference type="ChEBI" id="CHEBI:29035"/>
        <label>2</label>
    </ligand>
</feature>
<keyword evidence="5 8" id="KW-0645">Protease</keyword>
<dbReference type="Proteomes" id="UP000217076">
    <property type="component" value="Unassembled WGS sequence"/>
</dbReference>
<feature type="domain" description="Cytosol aminopeptidase" evidence="9">
    <location>
        <begin position="184"/>
        <end position="504"/>
    </location>
</feature>
<dbReference type="GO" id="GO:0070006">
    <property type="term" value="F:metalloaminopeptidase activity"/>
    <property type="evidence" value="ECO:0007669"/>
    <property type="project" value="InterPro"/>
</dbReference>
<evidence type="ECO:0000256" key="5">
    <source>
        <dbReference type="ARBA" id="ARBA00022670"/>
    </source>
</evidence>
<keyword evidence="8" id="KW-0963">Cytoplasm</keyword>
<gene>
    <name evidence="8" type="primary">pepA</name>
    <name evidence="11" type="ORF">SAMN05421742_10353</name>
</gene>
<feature type="binding site" evidence="8">
    <location>
        <position position="347"/>
    </location>
    <ligand>
        <name>Mn(2+)</name>
        <dbReference type="ChEBI" id="CHEBI:29035"/>
        <label>1</label>
    </ligand>
</feature>
<feature type="binding site" evidence="8">
    <location>
        <position position="270"/>
    </location>
    <ligand>
        <name>Mn(2+)</name>
        <dbReference type="ChEBI" id="CHEBI:29035"/>
        <label>1</label>
    </ligand>
</feature>
<dbReference type="OrthoDB" id="9809354at2"/>
<feature type="active site" evidence="8">
    <location>
        <position position="277"/>
    </location>
</feature>
<dbReference type="Pfam" id="PF02789">
    <property type="entry name" value="Peptidase_M17_N"/>
    <property type="match status" value="1"/>
</dbReference>
<evidence type="ECO:0000313" key="12">
    <source>
        <dbReference type="Proteomes" id="UP000217076"/>
    </source>
</evidence>
<dbReference type="PANTHER" id="PTHR11963:SF23">
    <property type="entry name" value="CYTOSOL AMINOPEPTIDASE"/>
    <property type="match status" value="1"/>
</dbReference>
<proteinExistence type="inferred from homology"/>
<dbReference type="SUPFAM" id="SSF52949">
    <property type="entry name" value="Macro domain-like"/>
    <property type="match status" value="1"/>
</dbReference>
<dbReference type="EMBL" id="FNCV01000003">
    <property type="protein sequence ID" value="SDG86089.1"/>
    <property type="molecule type" value="Genomic_DNA"/>
</dbReference>
<evidence type="ECO:0000256" key="3">
    <source>
        <dbReference type="ARBA" id="ARBA00009528"/>
    </source>
</evidence>
<dbReference type="EC" id="3.4.11.1" evidence="8"/>
<feature type="domain" description="Peptidase M17 leucyl aminopeptidase N-terminal" evidence="10">
    <location>
        <begin position="18"/>
        <end position="133"/>
    </location>
</feature>
<dbReference type="RefSeq" id="WP_092616674.1">
    <property type="nucleotide sequence ID" value="NZ_FNCV01000003.1"/>
</dbReference>
<dbReference type="SUPFAM" id="SSF53187">
    <property type="entry name" value="Zn-dependent exopeptidases"/>
    <property type="match status" value="1"/>
</dbReference>
<dbReference type="PRINTS" id="PR00481">
    <property type="entry name" value="LAMNOPPTDASE"/>
</dbReference>
<keyword evidence="12" id="KW-1185">Reference proteome</keyword>
<dbReference type="InterPro" id="IPR011356">
    <property type="entry name" value="Leucine_aapep/pepB"/>
</dbReference>
<keyword evidence="8" id="KW-0479">Metal-binding</keyword>
<reference evidence="12" key="1">
    <citation type="submission" date="2016-10" db="EMBL/GenBank/DDBJ databases">
        <authorList>
            <person name="Varghese N."/>
            <person name="Submissions S."/>
        </authorList>
    </citation>
    <scope>NUCLEOTIDE SEQUENCE [LARGE SCALE GENOMIC DNA]</scope>
    <source>
        <strain evidence="12">930I</strain>
    </source>
</reference>
<evidence type="ECO:0000259" key="10">
    <source>
        <dbReference type="Pfam" id="PF02789"/>
    </source>
</evidence>
<evidence type="ECO:0000256" key="2">
    <source>
        <dbReference type="ARBA" id="ARBA00000967"/>
    </source>
</evidence>
<comment type="similarity">
    <text evidence="3 8">Belongs to the peptidase M17 family.</text>
</comment>
<evidence type="ECO:0000256" key="7">
    <source>
        <dbReference type="ARBA" id="ARBA00023211"/>
    </source>
</evidence>
<sequence>MIEVEFARRGDADGAALILGVGRDRKLTTMARAFDARGQLQRAVKKTKAFRGKIGQSLEVPAPAGGASGAGRVILLGLGQPATQAPTPGPRQALALGGVAAGALAGRPENRVVVDLGLDAEGAARFALGLALRAAGRVDLASRPREAGDMAPVPITRATLLTPFPRVAAELWESLKEVAAGVLLARRLTDLPANLMDPAAMVDQARRLTEMGVGLEVIEGPAVAAAGLGLLAAVGQGSARPPALAVLSWRPRPDDPRPPVMLVGKGLCFDSGGLSIKPAGGMATMKDDMAGAATVLGTLRAVAGARLDVPVVGLLALAENMPSGSAFRPGDVLTSVSGTTVEVIDTDAEGRLVLADALGWGIRTLKPRAVIDLATLTGSVVATLGRHKGGLFSRHDDLAAALSAHGEATAEDLWRLPLPEDEVEELQSPIADIRQCAPAGGLLPDALHAAAFLSRFVPEDVPWAHLDIAGVGCGTDPEAEDAPSPRPVPWLDDGGAPGFGVRLLFEWLRSGQETA</sequence>
<evidence type="ECO:0000259" key="9">
    <source>
        <dbReference type="Pfam" id="PF00883"/>
    </source>
</evidence>
<comment type="catalytic activity">
    <reaction evidence="2 8">
        <text>Release of an N-terminal amino acid, preferentially leucine, but not glutamic or aspartic acids.</text>
        <dbReference type="EC" id="3.4.11.10"/>
    </reaction>
</comment>
<keyword evidence="6 8" id="KW-0378">Hydrolase</keyword>
<organism evidence="11 12">
    <name type="scientific">Roseospirillum parvum</name>
    <dbReference type="NCBI Taxonomy" id="83401"/>
    <lineage>
        <taxon>Bacteria</taxon>
        <taxon>Pseudomonadati</taxon>
        <taxon>Pseudomonadota</taxon>
        <taxon>Alphaproteobacteria</taxon>
        <taxon>Rhodospirillales</taxon>
        <taxon>Rhodospirillaceae</taxon>
        <taxon>Roseospirillum</taxon>
    </lineage>
</organism>
<comment type="cofactor">
    <cofactor evidence="8">
        <name>Mn(2+)</name>
        <dbReference type="ChEBI" id="CHEBI:29035"/>
    </cofactor>
    <text evidence="8">Binds 2 manganese ions per subunit.</text>
</comment>
<feature type="binding site" evidence="8">
    <location>
        <position position="288"/>
    </location>
    <ligand>
        <name>Mn(2+)</name>
        <dbReference type="ChEBI" id="CHEBI:29035"/>
        <label>2</label>
    </ligand>
</feature>
<dbReference type="STRING" id="83401.SAMN05421742_10353"/>
<name>A0A1G7XPD8_9PROT</name>
<dbReference type="GO" id="GO:0030145">
    <property type="term" value="F:manganese ion binding"/>
    <property type="evidence" value="ECO:0007669"/>
    <property type="project" value="UniProtKB-UniRule"/>
</dbReference>
<dbReference type="Pfam" id="PF00883">
    <property type="entry name" value="Peptidase_M17"/>
    <property type="match status" value="1"/>
</dbReference>
<dbReference type="InterPro" id="IPR043472">
    <property type="entry name" value="Macro_dom-like"/>
</dbReference>
<evidence type="ECO:0000256" key="6">
    <source>
        <dbReference type="ARBA" id="ARBA00022801"/>
    </source>
</evidence>
<protein>
    <recommendedName>
        <fullName evidence="8">Probable cytosol aminopeptidase</fullName>
        <ecNumber evidence="8">3.4.11.1</ecNumber>
    </recommendedName>
    <alternativeName>
        <fullName evidence="8">Leucine aminopeptidase</fullName>
        <shortName evidence="8">LAP</shortName>
        <ecNumber evidence="8">3.4.11.10</ecNumber>
    </alternativeName>
    <alternativeName>
        <fullName evidence="8">Leucyl aminopeptidase</fullName>
    </alternativeName>
</protein>
<keyword evidence="7 8" id="KW-0464">Manganese</keyword>
<dbReference type="AlphaFoldDB" id="A0A1G7XPD8"/>
<dbReference type="GO" id="GO:0005737">
    <property type="term" value="C:cytoplasm"/>
    <property type="evidence" value="ECO:0007669"/>
    <property type="project" value="UniProtKB-SubCell"/>
</dbReference>
<evidence type="ECO:0000256" key="8">
    <source>
        <dbReference type="HAMAP-Rule" id="MF_00181"/>
    </source>
</evidence>
<dbReference type="CDD" id="cd00433">
    <property type="entry name" value="Peptidase_M17"/>
    <property type="match status" value="1"/>
</dbReference>
<evidence type="ECO:0000313" key="11">
    <source>
        <dbReference type="EMBL" id="SDG86089.1"/>
    </source>
</evidence>
<feature type="active site" evidence="8">
    <location>
        <position position="351"/>
    </location>
</feature>